<keyword evidence="2" id="KW-0548">Nucleotidyltransferase</keyword>
<feature type="transmembrane region" description="Helical" evidence="1">
    <location>
        <begin position="92"/>
        <end position="109"/>
    </location>
</feature>
<gene>
    <name evidence="2" type="ORF">ABE541_00840</name>
</gene>
<dbReference type="RefSeq" id="WP_132843954.1">
    <property type="nucleotide sequence ID" value="NZ_JBDJNQ010000001.1"/>
</dbReference>
<keyword evidence="1" id="KW-0472">Membrane</keyword>
<reference evidence="2 3" key="1">
    <citation type="submission" date="2024-04" db="EMBL/GenBank/DDBJ databases">
        <title>WGS of bacteria from Torrens River.</title>
        <authorList>
            <person name="Wyrsch E.R."/>
            <person name="Drigo B."/>
        </authorList>
    </citation>
    <scope>NUCLEOTIDE SEQUENCE [LARGE SCALE GENOMIC DNA]</scope>
    <source>
        <strain evidence="2 3">TWI391</strain>
    </source>
</reference>
<feature type="transmembrane region" description="Helical" evidence="1">
    <location>
        <begin position="153"/>
        <end position="172"/>
    </location>
</feature>
<protein>
    <submittedName>
        <fullName evidence="2">Phosphatidate cytidylyltransferase</fullName>
    </submittedName>
</protein>
<dbReference type="PANTHER" id="PTHR31303:SF1">
    <property type="entry name" value="CTP-DEPENDENT DIACYLGLYCEROL KINASE 1"/>
    <property type="match status" value="1"/>
</dbReference>
<comment type="caution">
    <text evidence="2">The sequence shown here is derived from an EMBL/GenBank/DDBJ whole genome shotgun (WGS) entry which is preliminary data.</text>
</comment>
<dbReference type="PANTHER" id="PTHR31303">
    <property type="entry name" value="CTP-DEPENDENT DIACYLGLYCEROL KINASE 1"/>
    <property type="match status" value="1"/>
</dbReference>
<feature type="transmembrane region" description="Helical" evidence="1">
    <location>
        <begin position="38"/>
        <end position="55"/>
    </location>
</feature>
<evidence type="ECO:0000313" key="2">
    <source>
        <dbReference type="EMBL" id="MEN5375801.1"/>
    </source>
</evidence>
<accession>A0ABV0BLX7</accession>
<keyword evidence="2" id="KW-0808">Transferase</keyword>
<name>A0ABV0BLX7_9SPHI</name>
<dbReference type="InterPro" id="IPR037997">
    <property type="entry name" value="Dgk1-like"/>
</dbReference>
<dbReference type="GO" id="GO:0016779">
    <property type="term" value="F:nucleotidyltransferase activity"/>
    <property type="evidence" value="ECO:0007669"/>
    <property type="project" value="UniProtKB-KW"/>
</dbReference>
<feature type="transmembrane region" description="Helical" evidence="1">
    <location>
        <begin position="184"/>
        <end position="200"/>
    </location>
</feature>
<proteinExistence type="predicted"/>
<feature type="transmembrane region" description="Helical" evidence="1">
    <location>
        <begin position="61"/>
        <end position="80"/>
    </location>
</feature>
<feature type="transmembrane region" description="Helical" evidence="1">
    <location>
        <begin position="115"/>
        <end position="132"/>
    </location>
</feature>
<keyword evidence="1" id="KW-1133">Transmembrane helix</keyword>
<organism evidence="2 3">
    <name type="scientific">Sphingobacterium kitahiroshimense</name>
    <dbReference type="NCBI Taxonomy" id="470446"/>
    <lineage>
        <taxon>Bacteria</taxon>
        <taxon>Pseudomonadati</taxon>
        <taxon>Bacteroidota</taxon>
        <taxon>Sphingobacteriia</taxon>
        <taxon>Sphingobacteriales</taxon>
        <taxon>Sphingobacteriaceae</taxon>
        <taxon>Sphingobacterium</taxon>
    </lineage>
</organism>
<keyword evidence="3" id="KW-1185">Reference proteome</keyword>
<feature type="transmembrane region" description="Helical" evidence="1">
    <location>
        <begin position="6"/>
        <end position="26"/>
    </location>
</feature>
<dbReference type="Proteomes" id="UP001409291">
    <property type="component" value="Unassembled WGS sequence"/>
</dbReference>
<evidence type="ECO:0000313" key="3">
    <source>
        <dbReference type="Proteomes" id="UP001409291"/>
    </source>
</evidence>
<sequence length="223" mass="25256">MKNDLLNLLLLALTFLLLFALSEFLYHQYKIKVELTRKLVHIGTGLICLLFPILLKNHWSVLFLCGLFAVILLLSLKFNLLKSINAVDRKSVGSIVYPVAVYLCFLIQTSLDECYIYYYLPLVTLAICDPMAALSGKKWPLAQYKIFGAKKTLMGSTVFFICAMIVMFLTWRSVYNSNLDSEEFIVIATIALTATLAEAFSKDGYDNLTIPVSILVCLYIYFP</sequence>
<keyword evidence="1" id="KW-0812">Transmembrane</keyword>
<feature type="transmembrane region" description="Helical" evidence="1">
    <location>
        <begin position="205"/>
        <end position="222"/>
    </location>
</feature>
<evidence type="ECO:0000256" key="1">
    <source>
        <dbReference type="SAM" id="Phobius"/>
    </source>
</evidence>
<dbReference type="EMBL" id="JBDJNQ010000001">
    <property type="protein sequence ID" value="MEN5375801.1"/>
    <property type="molecule type" value="Genomic_DNA"/>
</dbReference>